<dbReference type="EMBL" id="QJKF01000003">
    <property type="protein sequence ID" value="PXX66478.1"/>
    <property type="molecule type" value="Genomic_DNA"/>
</dbReference>
<gene>
    <name evidence="1" type="ORF">DFR70_103227</name>
</gene>
<keyword evidence="2" id="KW-1185">Reference proteome</keyword>
<accession>A0A318K7F6</accession>
<sequence length="170" mass="19102">MPMRVDIDRAVRAVRAAIDFDWTWTPDDLRSFSQRAGWELSGSDRRKPALTTDLDVNRPDARVSIGHFADLGGPPQLEEFSFKVTDVVLDDPSVRGELDEVFDELAQQVGTVVGHGPTEAWTEPTRGVRWDVPDLVVTVTTSARSVYVTFVSPEYQHWNDENDKSLETAE</sequence>
<evidence type="ECO:0000313" key="2">
    <source>
        <dbReference type="Proteomes" id="UP000247569"/>
    </source>
</evidence>
<dbReference type="AlphaFoldDB" id="A0A318K7F6"/>
<dbReference type="Pfam" id="PF19818">
    <property type="entry name" value="DUF6301"/>
    <property type="match status" value="1"/>
</dbReference>
<dbReference type="InterPro" id="IPR046268">
    <property type="entry name" value="DUF6301"/>
</dbReference>
<comment type="caution">
    <text evidence="1">The sequence shown here is derived from an EMBL/GenBank/DDBJ whole genome shotgun (WGS) entry which is preliminary data.</text>
</comment>
<name>A0A318K7F6_9NOCA</name>
<evidence type="ECO:0000313" key="1">
    <source>
        <dbReference type="EMBL" id="PXX66478.1"/>
    </source>
</evidence>
<protein>
    <submittedName>
        <fullName evidence="1">Uncharacterized protein</fullName>
    </submittedName>
</protein>
<reference evidence="1 2" key="1">
    <citation type="submission" date="2018-05" db="EMBL/GenBank/DDBJ databases">
        <title>Genomic Encyclopedia of Type Strains, Phase IV (KMG-IV): sequencing the most valuable type-strain genomes for metagenomic binning, comparative biology and taxonomic classification.</title>
        <authorList>
            <person name="Goeker M."/>
        </authorList>
    </citation>
    <scope>NUCLEOTIDE SEQUENCE [LARGE SCALE GENOMIC DNA]</scope>
    <source>
        <strain evidence="1 2">DSM 44704</strain>
    </source>
</reference>
<proteinExistence type="predicted"/>
<organism evidence="1 2">
    <name type="scientific">Nocardia tenerifensis</name>
    <dbReference type="NCBI Taxonomy" id="228006"/>
    <lineage>
        <taxon>Bacteria</taxon>
        <taxon>Bacillati</taxon>
        <taxon>Actinomycetota</taxon>
        <taxon>Actinomycetes</taxon>
        <taxon>Mycobacteriales</taxon>
        <taxon>Nocardiaceae</taxon>
        <taxon>Nocardia</taxon>
    </lineage>
</organism>
<dbReference type="Proteomes" id="UP000247569">
    <property type="component" value="Unassembled WGS sequence"/>
</dbReference>